<evidence type="ECO:0000313" key="2">
    <source>
        <dbReference type="EMBL" id="CAB1457076.1"/>
    </source>
</evidence>
<evidence type="ECO:0000256" key="1">
    <source>
        <dbReference type="SAM" id="MobiDB-lite"/>
    </source>
</evidence>
<sequence>MTTLKKLNSRRGGADDVVMAPRPVCERVPPLFLYTASLQPDSSIPSSNWQLLVLLRDGAVDGDLQDPPGPPHKQTHTALNPAPTDCGPSPGESAHLPTSSNRGVKGNLTRESHIPPRAGRSD</sequence>
<comment type="caution">
    <text evidence="2">The sequence shown here is derived from an EMBL/GenBank/DDBJ whole genome shotgun (WGS) entry which is preliminary data.</text>
</comment>
<dbReference type="AlphaFoldDB" id="A0A9N7VZ08"/>
<protein>
    <submittedName>
        <fullName evidence="2">Uncharacterized protein</fullName>
    </submittedName>
</protein>
<dbReference type="Proteomes" id="UP001153269">
    <property type="component" value="Unassembled WGS sequence"/>
</dbReference>
<reference evidence="2" key="1">
    <citation type="submission" date="2020-03" db="EMBL/GenBank/DDBJ databases">
        <authorList>
            <person name="Weist P."/>
        </authorList>
    </citation>
    <scope>NUCLEOTIDE SEQUENCE</scope>
</reference>
<proteinExistence type="predicted"/>
<keyword evidence="3" id="KW-1185">Reference proteome</keyword>
<gene>
    <name evidence="2" type="ORF">PLEPLA_LOCUS44880</name>
</gene>
<evidence type="ECO:0000313" key="3">
    <source>
        <dbReference type="Proteomes" id="UP001153269"/>
    </source>
</evidence>
<feature type="compositionally biased region" description="Basic and acidic residues" evidence="1">
    <location>
        <begin position="108"/>
        <end position="122"/>
    </location>
</feature>
<feature type="region of interest" description="Disordered" evidence="1">
    <location>
        <begin position="60"/>
        <end position="122"/>
    </location>
</feature>
<name>A0A9N7VZ08_PLEPL</name>
<accession>A0A9N7VZ08</accession>
<dbReference type="EMBL" id="CADEAL010004325">
    <property type="protein sequence ID" value="CAB1457076.1"/>
    <property type="molecule type" value="Genomic_DNA"/>
</dbReference>
<organism evidence="2 3">
    <name type="scientific">Pleuronectes platessa</name>
    <name type="common">European plaice</name>
    <dbReference type="NCBI Taxonomy" id="8262"/>
    <lineage>
        <taxon>Eukaryota</taxon>
        <taxon>Metazoa</taxon>
        <taxon>Chordata</taxon>
        <taxon>Craniata</taxon>
        <taxon>Vertebrata</taxon>
        <taxon>Euteleostomi</taxon>
        <taxon>Actinopterygii</taxon>
        <taxon>Neopterygii</taxon>
        <taxon>Teleostei</taxon>
        <taxon>Neoteleostei</taxon>
        <taxon>Acanthomorphata</taxon>
        <taxon>Carangaria</taxon>
        <taxon>Pleuronectiformes</taxon>
        <taxon>Pleuronectoidei</taxon>
        <taxon>Pleuronectidae</taxon>
        <taxon>Pleuronectes</taxon>
    </lineage>
</organism>